<name>A0A8N4F1Z8_ELAGV</name>
<reference evidence="3" key="1">
    <citation type="submission" date="2025-08" db="UniProtKB">
        <authorList>
            <consortium name="RefSeq"/>
        </authorList>
    </citation>
    <scope>IDENTIFICATION</scope>
</reference>
<protein>
    <submittedName>
        <fullName evidence="3">Uncharacterized protein LOC114914618</fullName>
    </submittedName>
</protein>
<dbReference type="Proteomes" id="UP000504607">
    <property type="component" value="Chromosome 11"/>
</dbReference>
<evidence type="ECO:0000256" key="1">
    <source>
        <dbReference type="SAM" id="MobiDB-lite"/>
    </source>
</evidence>
<gene>
    <name evidence="3" type="primary">LOC114914618</name>
</gene>
<dbReference type="AlphaFoldDB" id="A0A8N4F1Z8"/>
<feature type="region of interest" description="Disordered" evidence="1">
    <location>
        <begin position="122"/>
        <end position="144"/>
    </location>
</feature>
<dbReference type="RefSeq" id="XP_029123113.1">
    <property type="nucleotide sequence ID" value="XM_029267280.1"/>
</dbReference>
<proteinExistence type="predicted"/>
<keyword evidence="2" id="KW-1185">Reference proteome</keyword>
<sequence length="159" mass="17884">MVCEMLGRRWGGSGGIIYRWGERKKDRVLSEIRGHGVRGVAEMGTRGRVTSRMGRQRRAMSASALSVFMWPGENWPLIYLLGDFIVSGSWEDGAGRKRRIFYAININYQRADGAIKSQAFPLEQEDQGSKSGRGIGDDDNVTKERCNVSGQLGKIRSRW</sequence>
<evidence type="ECO:0000313" key="3">
    <source>
        <dbReference type="RefSeq" id="XP_029123113.1"/>
    </source>
</evidence>
<organism evidence="2 3">
    <name type="scientific">Elaeis guineensis var. tenera</name>
    <name type="common">Oil palm</name>
    <dbReference type="NCBI Taxonomy" id="51953"/>
    <lineage>
        <taxon>Eukaryota</taxon>
        <taxon>Viridiplantae</taxon>
        <taxon>Streptophyta</taxon>
        <taxon>Embryophyta</taxon>
        <taxon>Tracheophyta</taxon>
        <taxon>Spermatophyta</taxon>
        <taxon>Magnoliopsida</taxon>
        <taxon>Liliopsida</taxon>
        <taxon>Arecaceae</taxon>
        <taxon>Arecoideae</taxon>
        <taxon>Cocoseae</taxon>
        <taxon>Elaeidinae</taxon>
        <taxon>Elaeis</taxon>
    </lineage>
</organism>
<evidence type="ECO:0000313" key="2">
    <source>
        <dbReference type="Proteomes" id="UP000504607"/>
    </source>
</evidence>
<accession>A0A8N4F1Z8</accession>